<dbReference type="RefSeq" id="WP_370686347.1">
    <property type="nucleotide sequence ID" value="NZ_JACIDU010000010.1"/>
</dbReference>
<dbReference type="Gene3D" id="2.60.40.420">
    <property type="entry name" value="Cupredoxins - blue copper proteins"/>
    <property type="match status" value="1"/>
</dbReference>
<dbReference type="CDD" id="cd04218">
    <property type="entry name" value="Pseudoazurin"/>
    <property type="match status" value="1"/>
</dbReference>
<dbReference type="GO" id="GO:0042597">
    <property type="term" value="C:periplasmic space"/>
    <property type="evidence" value="ECO:0007669"/>
    <property type="project" value="UniProtKB-SubCell"/>
</dbReference>
<feature type="binding site" evidence="8">
    <location>
        <position position="65"/>
    </location>
    <ligand>
        <name>Cu cation</name>
        <dbReference type="ChEBI" id="CHEBI:23378"/>
    </ligand>
</feature>
<evidence type="ECO:0000256" key="5">
    <source>
        <dbReference type="ARBA" id="ARBA00022982"/>
    </source>
</evidence>
<evidence type="ECO:0000256" key="3">
    <source>
        <dbReference type="ARBA" id="ARBA00022723"/>
    </source>
</evidence>
<dbReference type="PRINTS" id="PR00155">
    <property type="entry name" value="AMICYANIN"/>
</dbReference>
<dbReference type="SUPFAM" id="SSF49503">
    <property type="entry name" value="Cupredoxins"/>
    <property type="match status" value="1"/>
</dbReference>
<evidence type="ECO:0000256" key="7">
    <source>
        <dbReference type="NCBIfam" id="TIGR02375"/>
    </source>
</evidence>
<feature type="binding site" evidence="8">
    <location>
        <position position="111"/>
    </location>
    <ligand>
        <name>Cu cation</name>
        <dbReference type="ChEBI" id="CHEBI:23378"/>
    </ligand>
</feature>
<dbReference type="InterPro" id="IPR002386">
    <property type="entry name" value="Amicyanin/Pseudoazurin"/>
</dbReference>
<dbReference type="GO" id="GO:0005507">
    <property type="term" value="F:copper ion binding"/>
    <property type="evidence" value="ECO:0007669"/>
    <property type="project" value="UniProtKB-UniRule"/>
</dbReference>
<evidence type="ECO:0000256" key="4">
    <source>
        <dbReference type="ARBA" id="ARBA00022764"/>
    </source>
</evidence>
<feature type="domain" description="Blue (type 1) copper" evidence="10">
    <location>
        <begin position="31"/>
        <end position="116"/>
    </location>
</feature>
<dbReference type="InterPro" id="IPR001235">
    <property type="entry name" value="Copper_blue_Plastocyanin"/>
</dbReference>
<feature type="binding site" evidence="8">
    <location>
        <position position="103"/>
    </location>
    <ligand>
        <name>Cu cation</name>
        <dbReference type="ChEBI" id="CHEBI:23378"/>
    </ligand>
</feature>
<feature type="binding site" evidence="8">
    <location>
        <position position="106"/>
    </location>
    <ligand>
        <name>Cu cation</name>
        <dbReference type="ChEBI" id="CHEBI:23378"/>
    </ligand>
</feature>
<dbReference type="InterPro" id="IPR000923">
    <property type="entry name" value="BlueCu_1"/>
</dbReference>
<keyword evidence="4" id="KW-0574">Periplasm</keyword>
<evidence type="ECO:0000259" key="10">
    <source>
        <dbReference type="Pfam" id="PF00127"/>
    </source>
</evidence>
<dbReference type="InterPro" id="IPR012745">
    <property type="entry name" value="Pseudoazurin"/>
</dbReference>
<sequence length="151" mass="15771">MMNVFAKPLAAAILLAMAAAPAMAADHEIKMLNKGSDGEAMVFEPSFLRVAVGDTVTFVPTDKGHQVDAVKEGLPDGAEEFKGKLNEKVTVTLSVAGAYPVKCIPHLGLGMVGLIVAGDGVPANLDKVKAIKFPKKSQDRFVADIAKAEAP</sequence>
<protein>
    <recommendedName>
        <fullName evidence="7">Pseudoazurin</fullName>
    </recommendedName>
</protein>
<keyword evidence="9" id="KW-0732">Signal</keyword>
<keyword evidence="6 8" id="KW-0186">Copper</keyword>
<comment type="subcellular location">
    <subcellularLocation>
        <location evidence="1">Periplasm</location>
    </subcellularLocation>
</comment>
<accession>A0A7W6K4H1</accession>
<dbReference type="PRINTS" id="PR00156">
    <property type="entry name" value="COPPERBLUE"/>
</dbReference>
<dbReference type="Proteomes" id="UP000584824">
    <property type="component" value="Unassembled WGS sequence"/>
</dbReference>
<keyword evidence="12" id="KW-1185">Reference proteome</keyword>
<feature type="signal peptide" evidence="9">
    <location>
        <begin position="1"/>
        <end position="24"/>
    </location>
</feature>
<keyword evidence="5" id="KW-0249">Electron transport</keyword>
<dbReference type="AlphaFoldDB" id="A0A7W6K4H1"/>
<gene>
    <name evidence="11" type="ORF">GGQ66_002704</name>
</gene>
<evidence type="ECO:0000256" key="8">
    <source>
        <dbReference type="PIRSR" id="PIRSR602386-1"/>
    </source>
</evidence>
<evidence type="ECO:0000256" key="6">
    <source>
        <dbReference type="ARBA" id="ARBA00023008"/>
    </source>
</evidence>
<dbReference type="Pfam" id="PF00127">
    <property type="entry name" value="Copper-bind"/>
    <property type="match status" value="1"/>
</dbReference>
<proteinExistence type="predicted"/>
<name>A0A7W6K4H1_9HYPH</name>
<dbReference type="GO" id="GO:0009055">
    <property type="term" value="F:electron transfer activity"/>
    <property type="evidence" value="ECO:0007669"/>
    <property type="project" value="InterPro"/>
</dbReference>
<dbReference type="EMBL" id="JACIDU010000010">
    <property type="protein sequence ID" value="MBB4104131.1"/>
    <property type="molecule type" value="Genomic_DNA"/>
</dbReference>
<evidence type="ECO:0000313" key="11">
    <source>
        <dbReference type="EMBL" id="MBB4104131.1"/>
    </source>
</evidence>
<evidence type="ECO:0000256" key="1">
    <source>
        <dbReference type="ARBA" id="ARBA00004418"/>
    </source>
</evidence>
<keyword evidence="2" id="KW-0813">Transport</keyword>
<evidence type="ECO:0000313" key="12">
    <source>
        <dbReference type="Proteomes" id="UP000584824"/>
    </source>
</evidence>
<feature type="chain" id="PRO_5031268145" description="Pseudoazurin" evidence="9">
    <location>
        <begin position="25"/>
        <end position="151"/>
    </location>
</feature>
<comment type="caution">
    <text evidence="11">The sequence shown here is derived from an EMBL/GenBank/DDBJ whole genome shotgun (WGS) entry which is preliminary data.</text>
</comment>
<keyword evidence="3 8" id="KW-0479">Metal-binding</keyword>
<evidence type="ECO:0000256" key="2">
    <source>
        <dbReference type="ARBA" id="ARBA00022448"/>
    </source>
</evidence>
<dbReference type="NCBIfam" id="TIGR02375">
    <property type="entry name" value="pseudoazurin"/>
    <property type="match status" value="1"/>
</dbReference>
<organism evidence="11 12">
    <name type="scientific">Allorhizobium borbori</name>
    <dbReference type="NCBI Taxonomy" id="485907"/>
    <lineage>
        <taxon>Bacteria</taxon>
        <taxon>Pseudomonadati</taxon>
        <taxon>Pseudomonadota</taxon>
        <taxon>Alphaproteobacteria</taxon>
        <taxon>Hyphomicrobiales</taxon>
        <taxon>Rhizobiaceae</taxon>
        <taxon>Rhizobium/Agrobacterium group</taxon>
        <taxon>Allorhizobium</taxon>
    </lineage>
</organism>
<comment type="cofactor">
    <cofactor evidence="8">
        <name>Cu cation</name>
        <dbReference type="ChEBI" id="CHEBI:23378"/>
    </cofactor>
    <text evidence="8">Binds 1 copper ion per subunit.</text>
</comment>
<dbReference type="InterPro" id="IPR008972">
    <property type="entry name" value="Cupredoxin"/>
</dbReference>
<reference evidence="11 12" key="1">
    <citation type="submission" date="2020-08" db="EMBL/GenBank/DDBJ databases">
        <title>Genomic Encyclopedia of Type Strains, Phase IV (KMG-IV): sequencing the most valuable type-strain genomes for metagenomic binning, comparative biology and taxonomic classification.</title>
        <authorList>
            <person name="Goeker M."/>
        </authorList>
    </citation>
    <scope>NUCLEOTIDE SEQUENCE [LARGE SCALE GENOMIC DNA]</scope>
    <source>
        <strain evidence="11 12">DSM 26385</strain>
    </source>
</reference>
<evidence type="ECO:0000256" key="9">
    <source>
        <dbReference type="SAM" id="SignalP"/>
    </source>
</evidence>